<name>A0A1R2CRD5_9CILI</name>
<dbReference type="PROSITE" id="PS00061">
    <property type="entry name" value="ADH_SHORT"/>
    <property type="match status" value="1"/>
</dbReference>
<evidence type="ECO:0000313" key="1">
    <source>
        <dbReference type="EMBL" id="OMJ91540.1"/>
    </source>
</evidence>
<dbReference type="CDD" id="cd05233">
    <property type="entry name" value="SDR_c"/>
    <property type="match status" value="1"/>
</dbReference>
<dbReference type="Proteomes" id="UP000187209">
    <property type="component" value="Unassembled WGS sequence"/>
</dbReference>
<dbReference type="EMBL" id="MPUH01000079">
    <property type="protein sequence ID" value="OMJ91540.1"/>
    <property type="molecule type" value="Genomic_DNA"/>
</dbReference>
<dbReference type="AlphaFoldDB" id="A0A1R2CRD5"/>
<dbReference type="PANTHER" id="PTHR43975:SF2">
    <property type="entry name" value="EG:BACR7A4.14 PROTEIN-RELATED"/>
    <property type="match status" value="1"/>
</dbReference>
<dbReference type="PRINTS" id="PR00081">
    <property type="entry name" value="GDHRDH"/>
</dbReference>
<dbReference type="Pfam" id="PF13561">
    <property type="entry name" value="adh_short_C2"/>
    <property type="match status" value="1"/>
</dbReference>
<dbReference type="InterPro" id="IPR002347">
    <property type="entry name" value="SDR_fam"/>
</dbReference>
<accession>A0A1R2CRD5</accession>
<dbReference type="FunFam" id="3.40.50.720:FF:000084">
    <property type="entry name" value="Short-chain dehydrogenase reductase"/>
    <property type="match status" value="1"/>
</dbReference>
<keyword evidence="2" id="KW-1185">Reference proteome</keyword>
<organism evidence="1 2">
    <name type="scientific">Stentor coeruleus</name>
    <dbReference type="NCBI Taxonomy" id="5963"/>
    <lineage>
        <taxon>Eukaryota</taxon>
        <taxon>Sar</taxon>
        <taxon>Alveolata</taxon>
        <taxon>Ciliophora</taxon>
        <taxon>Postciliodesmatophora</taxon>
        <taxon>Heterotrichea</taxon>
        <taxon>Heterotrichida</taxon>
        <taxon>Stentoridae</taxon>
        <taxon>Stentor</taxon>
    </lineage>
</organism>
<evidence type="ECO:0000313" key="2">
    <source>
        <dbReference type="Proteomes" id="UP000187209"/>
    </source>
</evidence>
<dbReference type="PRINTS" id="PR00080">
    <property type="entry name" value="SDRFAMILY"/>
</dbReference>
<dbReference type="InterPro" id="IPR036291">
    <property type="entry name" value="NAD(P)-bd_dom_sf"/>
</dbReference>
<sequence length="392" mass="43918">MSRFDSYLFRQVPDPHYFAMKRIIITGASGGIGRACCTWLLNQGSRIAMIGREIKDLEIIGRDFPAQAICIQCDLTKENEHKDAVICALENLGGLDILINAAGVMYENDLESTSPREHDYLMNINLRAVFSLSKLCHSSLLRSQGTIINLSSVWGHRPQQGMISYCMSKAGLEMLTKSLAIEMAPIRVNAVAPGMVNTKFLNFNMRTEEVPQIKATYRSKNPLHRIARVDEIVRAIVFLASKKSVKITGEILVVDGGNQLTSSLFTHWLGAEKMNAKFLPNGANTIKQISAWFEKNIERFKKPTKNEIWVKGVAGKSNWFTNLADAHYKIGDFYNKIDGEDHVLGALVQLKDDGGQIFTAEHPKPARYMEDGENTKNTLRPTTTSRSVDFFK</sequence>
<protein>
    <submittedName>
        <fullName evidence="1">Uncharacterized protein</fullName>
    </submittedName>
</protein>
<gene>
    <name evidence="1" type="ORF">SteCoe_5914</name>
</gene>
<dbReference type="Gene3D" id="3.40.50.720">
    <property type="entry name" value="NAD(P)-binding Rossmann-like Domain"/>
    <property type="match status" value="1"/>
</dbReference>
<dbReference type="SUPFAM" id="SSF51735">
    <property type="entry name" value="NAD(P)-binding Rossmann-fold domains"/>
    <property type="match status" value="1"/>
</dbReference>
<comment type="caution">
    <text evidence="1">The sequence shown here is derived from an EMBL/GenBank/DDBJ whole genome shotgun (WGS) entry which is preliminary data.</text>
</comment>
<dbReference type="PANTHER" id="PTHR43975">
    <property type="entry name" value="ZGC:101858"/>
    <property type="match status" value="1"/>
</dbReference>
<dbReference type="OrthoDB" id="310857at2759"/>
<dbReference type="InterPro" id="IPR020904">
    <property type="entry name" value="Sc_DH/Rdtase_CS"/>
</dbReference>
<proteinExistence type="predicted"/>
<reference evidence="1 2" key="1">
    <citation type="submission" date="2016-11" db="EMBL/GenBank/DDBJ databases">
        <title>The macronuclear genome of Stentor coeruleus: a giant cell with tiny introns.</title>
        <authorList>
            <person name="Slabodnick M."/>
            <person name="Ruby J.G."/>
            <person name="Reiff S.B."/>
            <person name="Swart E.C."/>
            <person name="Gosai S."/>
            <person name="Prabakaran S."/>
            <person name="Witkowska E."/>
            <person name="Larue G.E."/>
            <person name="Fisher S."/>
            <person name="Freeman R.M."/>
            <person name="Gunawardena J."/>
            <person name="Chu W."/>
            <person name="Stover N.A."/>
            <person name="Gregory B.D."/>
            <person name="Nowacki M."/>
            <person name="Derisi J."/>
            <person name="Roy S.W."/>
            <person name="Marshall W.F."/>
            <person name="Sood P."/>
        </authorList>
    </citation>
    <scope>NUCLEOTIDE SEQUENCE [LARGE SCALE GENOMIC DNA]</scope>
    <source>
        <strain evidence="1">WM001</strain>
    </source>
</reference>